<dbReference type="AlphaFoldDB" id="A0ABD1JVZ0"/>
<feature type="compositionally biased region" description="Low complexity" evidence="3">
    <location>
        <begin position="21"/>
        <end position="43"/>
    </location>
</feature>
<reference evidence="4 5" key="1">
    <citation type="submission" date="2024-09" db="EMBL/GenBank/DDBJ databases">
        <title>A chromosome-level genome assembly of Gray's grenadier anchovy, Coilia grayii.</title>
        <authorList>
            <person name="Fu Z."/>
        </authorList>
    </citation>
    <scope>NUCLEOTIDE SEQUENCE [LARGE SCALE GENOMIC DNA]</scope>
    <source>
        <strain evidence="4">G4</strain>
        <tissue evidence="4">Muscle</tissue>
    </source>
</reference>
<dbReference type="PANTHER" id="PTHR24023:SF1082">
    <property type="entry name" value="COLLAGEN TRIPLE HELIX REPEAT"/>
    <property type="match status" value="1"/>
</dbReference>
<evidence type="ECO:0000256" key="3">
    <source>
        <dbReference type="SAM" id="MobiDB-lite"/>
    </source>
</evidence>
<organism evidence="4 5">
    <name type="scientific">Coilia grayii</name>
    <name type="common">Gray's grenadier anchovy</name>
    <dbReference type="NCBI Taxonomy" id="363190"/>
    <lineage>
        <taxon>Eukaryota</taxon>
        <taxon>Metazoa</taxon>
        <taxon>Chordata</taxon>
        <taxon>Craniata</taxon>
        <taxon>Vertebrata</taxon>
        <taxon>Euteleostomi</taxon>
        <taxon>Actinopterygii</taxon>
        <taxon>Neopterygii</taxon>
        <taxon>Teleostei</taxon>
        <taxon>Clupei</taxon>
        <taxon>Clupeiformes</taxon>
        <taxon>Clupeoidei</taxon>
        <taxon>Engraulidae</taxon>
        <taxon>Coilinae</taxon>
        <taxon>Coilia</taxon>
    </lineage>
</organism>
<comment type="subcellular location">
    <subcellularLocation>
        <location evidence="1">Secreted</location>
        <location evidence="1">Extracellular space</location>
        <location evidence="1">Extracellular matrix</location>
    </subcellularLocation>
</comment>
<dbReference type="EMBL" id="JBHFQA010000011">
    <property type="protein sequence ID" value="KAL2091044.1"/>
    <property type="molecule type" value="Genomic_DNA"/>
</dbReference>
<proteinExistence type="predicted"/>
<protein>
    <submittedName>
        <fullName evidence="4">Uncharacterized protein</fullName>
    </submittedName>
</protein>
<keyword evidence="2" id="KW-0964">Secreted</keyword>
<keyword evidence="5" id="KW-1185">Reference proteome</keyword>
<feature type="region of interest" description="Disordered" evidence="3">
    <location>
        <begin position="1"/>
        <end position="79"/>
    </location>
</feature>
<gene>
    <name evidence="4" type="ORF">ACEWY4_013307</name>
</gene>
<dbReference type="PANTHER" id="PTHR24023">
    <property type="entry name" value="COLLAGEN ALPHA"/>
    <property type="match status" value="1"/>
</dbReference>
<name>A0ABD1JVZ0_9TELE</name>
<feature type="region of interest" description="Disordered" evidence="3">
    <location>
        <begin position="143"/>
        <end position="173"/>
    </location>
</feature>
<dbReference type="InterPro" id="IPR050149">
    <property type="entry name" value="Collagen_superfamily"/>
</dbReference>
<feature type="compositionally biased region" description="Basic and acidic residues" evidence="3">
    <location>
        <begin position="108"/>
        <end position="120"/>
    </location>
</feature>
<feature type="region of interest" description="Disordered" evidence="3">
    <location>
        <begin position="108"/>
        <end position="128"/>
    </location>
</feature>
<evidence type="ECO:0000256" key="1">
    <source>
        <dbReference type="ARBA" id="ARBA00004498"/>
    </source>
</evidence>
<dbReference type="Proteomes" id="UP001591681">
    <property type="component" value="Unassembled WGS sequence"/>
</dbReference>
<accession>A0ABD1JVZ0</accession>
<comment type="caution">
    <text evidence="4">The sequence shown here is derived from an EMBL/GenBank/DDBJ whole genome shotgun (WGS) entry which is preliminary data.</text>
</comment>
<evidence type="ECO:0000313" key="4">
    <source>
        <dbReference type="EMBL" id="KAL2091044.1"/>
    </source>
</evidence>
<keyword evidence="2" id="KW-0272">Extracellular matrix</keyword>
<evidence type="ECO:0000256" key="2">
    <source>
        <dbReference type="ARBA" id="ARBA00022530"/>
    </source>
</evidence>
<evidence type="ECO:0000313" key="5">
    <source>
        <dbReference type="Proteomes" id="UP001591681"/>
    </source>
</evidence>
<sequence>MSLSVCQGRDGLKGDRGIAGPAGVVGPPGPQGVTGPQGPPGQVIYVKGADPVSIPGPQGPPGTPGDPGEDGAPGKPGTLVDVRRAFSDMGIEVNELKVMISKKDVKPIVEKGQRGEKGESGQRGPPGLDVCVELEGLQGSVALKGTLERGGPQDRRAPPAVPSENVDQRVRRVRRENRENQEFQECRDVLESRVKLENLERSVVA</sequence>